<evidence type="ECO:0008006" key="4">
    <source>
        <dbReference type="Google" id="ProtNLM"/>
    </source>
</evidence>
<accession>A0A1Y2DS03</accession>
<feature type="region of interest" description="Disordered" evidence="1">
    <location>
        <begin position="73"/>
        <end position="130"/>
    </location>
</feature>
<proteinExistence type="predicted"/>
<keyword evidence="3" id="KW-1185">Reference proteome</keyword>
<evidence type="ECO:0000313" key="2">
    <source>
        <dbReference type="EMBL" id="ORY61896.1"/>
    </source>
</evidence>
<protein>
    <recommendedName>
        <fullName evidence="4">Enkurin domain-containing protein</fullName>
    </recommendedName>
</protein>
<evidence type="ECO:0000256" key="1">
    <source>
        <dbReference type="SAM" id="MobiDB-lite"/>
    </source>
</evidence>
<name>A0A1Y2DS03_9FUNG</name>
<organism evidence="2 3">
    <name type="scientific">Neocallimastix californiae</name>
    <dbReference type="NCBI Taxonomy" id="1754190"/>
    <lineage>
        <taxon>Eukaryota</taxon>
        <taxon>Fungi</taxon>
        <taxon>Fungi incertae sedis</taxon>
        <taxon>Chytridiomycota</taxon>
        <taxon>Chytridiomycota incertae sedis</taxon>
        <taxon>Neocallimastigomycetes</taxon>
        <taxon>Neocallimastigales</taxon>
        <taxon>Neocallimastigaceae</taxon>
        <taxon>Neocallimastix</taxon>
    </lineage>
</organism>
<reference evidence="2 3" key="1">
    <citation type="submission" date="2016-08" db="EMBL/GenBank/DDBJ databases">
        <title>A Parts List for Fungal Cellulosomes Revealed by Comparative Genomics.</title>
        <authorList>
            <consortium name="DOE Joint Genome Institute"/>
            <person name="Haitjema C.H."/>
            <person name="Gilmore S.P."/>
            <person name="Henske J.K."/>
            <person name="Solomon K.V."/>
            <person name="De Groot R."/>
            <person name="Kuo A."/>
            <person name="Mondo S.J."/>
            <person name="Salamov A.A."/>
            <person name="Labutti K."/>
            <person name="Zhao Z."/>
            <person name="Chiniquy J."/>
            <person name="Barry K."/>
            <person name="Brewer H.M."/>
            <person name="Purvine S.O."/>
            <person name="Wright A.T."/>
            <person name="Boxma B."/>
            <person name="Van Alen T."/>
            <person name="Hackstein J.H."/>
            <person name="Baker S.E."/>
            <person name="Grigoriev I.V."/>
            <person name="O'Malley M.A."/>
        </authorList>
    </citation>
    <scope>NUCLEOTIDE SEQUENCE [LARGE SCALE GENOMIC DNA]</scope>
    <source>
        <strain evidence="2 3">G1</strain>
    </source>
</reference>
<comment type="caution">
    <text evidence="2">The sequence shown here is derived from an EMBL/GenBank/DDBJ whole genome shotgun (WGS) entry which is preliminary data.</text>
</comment>
<dbReference type="EMBL" id="MCOG01000059">
    <property type="protein sequence ID" value="ORY61896.1"/>
    <property type="molecule type" value="Genomic_DNA"/>
</dbReference>
<sequence>MMMNDYPSSKIRNNLVSYATYSVPKNLRRSNSAVDIKNVKWSTTTNVGNDNMDDSYKSNIRSSFKNSNIPVYTNTSSYNKNQTITTPSNQNYGWESGSNYSPASSTYSNSPKRFLNNGQPKISTNSSSQVTNSGYMNTLAKLPPNEIENLLRSLTLKKDQLQAEYVKVPSTNRRRKELLEEKLDEVDKQMGGCRMRLKALKVM</sequence>
<dbReference type="AlphaFoldDB" id="A0A1Y2DS03"/>
<gene>
    <name evidence="2" type="ORF">LY90DRAFT_238785</name>
</gene>
<dbReference type="Proteomes" id="UP000193920">
    <property type="component" value="Unassembled WGS sequence"/>
</dbReference>
<evidence type="ECO:0000313" key="3">
    <source>
        <dbReference type="Proteomes" id="UP000193920"/>
    </source>
</evidence>